<proteinExistence type="predicted"/>
<dbReference type="PANTHER" id="PTHR24174">
    <property type="entry name" value="ANKYRIN REPEAT AND STERILE ALPHA MOTIF DOMAIN-CONTAINING PROTEIN 1"/>
    <property type="match status" value="1"/>
</dbReference>
<sequence>MEEEKCPEECPVCGCDLQASTSEERKEHVDRCLMEVDLQVDQELRKKQEKEKKEAEQAVTCVLCDVRLDGMPEEERHKHVNACLEGQEEFLEEKTRKSQEMCALFHQGDRPSNTCTYCGVPLDGKSLRARVAHIKRCTNKVKRLAKELMQSDMDIEQWLSTIGLQKYTQSFLNRGIQLNMLDQLTEDDLRSMGITTLGPRRKILASIAEMGAAARELKTSKVGTSQDGEETAFPEPSFCPIELHHGDTSDDSDCQIVAVNDHAPRPGPCQLQERQFNTGQDVKRCVDQQYDALDDEDEVAQCTPQFRASIVARNFPRQTGTSLWEFSCQSNLDGDLWAEKENVSGC</sequence>
<protein>
    <recommendedName>
        <fullName evidence="3">SAM domain-containing protein</fullName>
    </recommendedName>
</protein>
<dbReference type="AlphaFoldDB" id="A0A7S3UEX6"/>
<evidence type="ECO:0000259" key="3">
    <source>
        <dbReference type="PROSITE" id="PS50105"/>
    </source>
</evidence>
<feature type="domain" description="SAM" evidence="3">
    <location>
        <begin position="150"/>
        <end position="213"/>
    </location>
</feature>
<evidence type="ECO:0000256" key="1">
    <source>
        <dbReference type="ARBA" id="ARBA00022737"/>
    </source>
</evidence>
<dbReference type="InterPro" id="IPR001660">
    <property type="entry name" value="SAM"/>
</dbReference>
<evidence type="ECO:0000256" key="2">
    <source>
        <dbReference type="ARBA" id="ARBA00023043"/>
    </source>
</evidence>
<reference evidence="4" key="1">
    <citation type="submission" date="2021-01" db="EMBL/GenBank/DDBJ databases">
        <authorList>
            <person name="Corre E."/>
            <person name="Pelletier E."/>
            <person name="Niang G."/>
            <person name="Scheremetjew M."/>
            <person name="Finn R."/>
            <person name="Kale V."/>
            <person name="Holt S."/>
            <person name="Cochrane G."/>
            <person name="Meng A."/>
            <person name="Brown T."/>
            <person name="Cohen L."/>
        </authorList>
    </citation>
    <scope>NUCLEOTIDE SEQUENCE</scope>
    <source>
        <strain evidence="4">CCMP1897</strain>
    </source>
</reference>
<organism evidence="4">
    <name type="scientific">Picocystis salinarum</name>
    <dbReference type="NCBI Taxonomy" id="88271"/>
    <lineage>
        <taxon>Eukaryota</taxon>
        <taxon>Viridiplantae</taxon>
        <taxon>Chlorophyta</taxon>
        <taxon>Picocystophyceae</taxon>
        <taxon>Picocystales</taxon>
        <taxon>Picocystaceae</taxon>
        <taxon>Picocystis</taxon>
    </lineage>
</organism>
<dbReference type="PROSITE" id="PS50105">
    <property type="entry name" value="SAM_DOMAIN"/>
    <property type="match status" value="1"/>
</dbReference>
<dbReference type="Pfam" id="PF00536">
    <property type="entry name" value="SAM_1"/>
    <property type="match status" value="1"/>
</dbReference>
<dbReference type="Gene3D" id="1.10.150.50">
    <property type="entry name" value="Transcription Factor, Ets-1"/>
    <property type="match status" value="1"/>
</dbReference>
<name>A0A7S3UEX6_9CHLO</name>
<keyword evidence="1" id="KW-0677">Repeat</keyword>
<evidence type="ECO:0000313" key="4">
    <source>
        <dbReference type="EMBL" id="CAE0612784.1"/>
    </source>
</evidence>
<dbReference type="SUPFAM" id="SSF47769">
    <property type="entry name" value="SAM/Pointed domain"/>
    <property type="match status" value="1"/>
</dbReference>
<dbReference type="SMART" id="SM00454">
    <property type="entry name" value="SAM"/>
    <property type="match status" value="1"/>
</dbReference>
<dbReference type="CDD" id="cd09487">
    <property type="entry name" value="SAM_superfamily"/>
    <property type="match status" value="1"/>
</dbReference>
<gene>
    <name evidence="4" type="ORF">PSAL00342_LOCUS6683</name>
</gene>
<dbReference type="PANTHER" id="PTHR24174:SF16">
    <property type="entry name" value="CASKIN-2"/>
    <property type="match status" value="1"/>
</dbReference>
<keyword evidence="2" id="KW-0040">ANK repeat</keyword>
<dbReference type="InterPro" id="IPR033635">
    <property type="entry name" value="ANKS1/Caskin"/>
</dbReference>
<dbReference type="EMBL" id="HBIS01007534">
    <property type="protein sequence ID" value="CAE0612784.1"/>
    <property type="molecule type" value="Transcribed_RNA"/>
</dbReference>
<dbReference type="InterPro" id="IPR013761">
    <property type="entry name" value="SAM/pointed_sf"/>
</dbReference>
<accession>A0A7S3UEX6</accession>